<organism evidence="1 2">
    <name type="scientific">Lacipirellula parvula</name>
    <dbReference type="NCBI Taxonomy" id="2650471"/>
    <lineage>
        <taxon>Bacteria</taxon>
        <taxon>Pseudomonadati</taxon>
        <taxon>Planctomycetota</taxon>
        <taxon>Planctomycetia</taxon>
        <taxon>Pirellulales</taxon>
        <taxon>Lacipirellulaceae</taxon>
        <taxon>Lacipirellula</taxon>
    </lineage>
</organism>
<keyword evidence="2" id="KW-1185">Reference proteome</keyword>
<name>A0A5K7X2R5_9BACT</name>
<reference evidence="2" key="1">
    <citation type="submission" date="2019-10" db="EMBL/GenBank/DDBJ databases">
        <title>Lacipirellula parvula gen. nov., sp. nov., representing a lineage of planctomycetes widespread in freshwater anoxic habitats, and description of the family Lacipirellulaceae.</title>
        <authorList>
            <person name="Dedysh S.N."/>
            <person name="Kulichevskaya I.S."/>
            <person name="Beletsky A.V."/>
            <person name="Rakitin A.L."/>
            <person name="Mardanov A.V."/>
            <person name="Ivanova A.A."/>
            <person name="Saltykova V.X."/>
            <person name="Rijpstra W.I.C."/>
            <person name="Sinninghe Damste J.S."/>
            <person name="Ravin N.V."/>
        </authorList>
    </citation>
    <scope>NUCLEOTIDE SEQUENCE [LARGE SCALE GENOMIC DNA]</scope>
    <source>
        <strain evidence="2">PX69</strain>
    </source>
</reference>
<dbReference type="EMBL" id="AP021861">
    <property type="protein sequence ID" value="BBO30625.1"/>
    <property type="molecule type" value="Genomic_DNA"/>
</dbReference>
<dbReference type="AlphaFoldDB" id="A0A5K7X2R5"/>
<dbReference type="Proteomes" id="UP000326837">
    <property type="component" value="Chromosome"/>
</dbReference>
<evidence type="ECO:0000313" key="1">
    <source>
        <dbReference type="EMBL" id="BBO30625.1"/>
    </source>
</evidence>
<sequence>MHADKWAQSLTMRFRIVVIGVLTVKLDRSRSLVIWVFVGGVSDPEAASRRSSR</sequence>
<evidence type="ECO:0000313" key="2">
    <source>
        <dbReference type="Proteomes" id="UP000326837"/>
    </source>
</evidence>
<proteinExistence type="predicted"/>
<accession>A0A5K7X2R5</accession>
<protein>
    <submittedName>
        <fullName evidence="1">Uncharacterized protein</fullName>
    </submittedName>
</protein>
<dbReference type="KEGG" id="lpav:PLANPX_0237"/>
<gene>
    <name evidence="1" type="ORF">PLANPX_0237</name>
</gene>